<organism evidence="1 2">
    <name type="scientific">Ktedonobacter racemifer DSM 44963</name>
    <dbReference type="NCBI Taxonomy" id="485913"/>
    <lineage>
        <taxon>Bacteria</taxon>
        <taxon>Bacillati</taxon>
        <taxon>Chloroflexota</taxon>
        <taxon>Ktedonobacteria</taxon>
        <taxon>Ktedonobacterales</taxon>
        <taxon>Ktedonobacteraceae</taxon>
        <taxon>Ktedonobacter</taxon>
    </lineage>
</organism>
<evidence type="ECO:0000313" key="2">
    <source>
        <dbReference type="Proteomes" id="UP000004508"/>
    </source>
</evidence>
<proteinExistence type="predicted"/>
<sequence>MRRDITVGKSSVQASNRLLAWVLFCLIYQTYPFDNLTARPHNLEELRALFDECHPGGWLAGVLGGLDDVFHDRISKLQYLIHGITLLSDAGNVPPVQEEGRSTLCCSFSSTT</sequence>
<reference evidence="1 2" key="1">
    <citation type="journal article" date="2011" name="Stand. Genomic Sci.">
        <title>Non-contiguous finished genome sequence and contextual data of the filamentous soil bacterium Ktedonobacter racemifer type strain (SOSP1-21).</title>
        <authorList>
            <person name="Chang Y.J."/>
            <person name="Land M."/>
            <person name="Hauser L."/>
            <person name="Chertkov O."/>
            <person name="Del Rio T.G."/>
            <person name="Nolan M."/>
            <person name="Copeland A."/>
            <person name="Tice H."/>
            <person name="Cheng J.F."/>
            <person name="Lucas S."/>
            <person name="Han C."/>
            <person name="Goodwin L."/>
            <person name="Pitluck S."/>
            <person name="Ivanova N."/>
            <person name="Ovchinikova G."/>
            <person name="Pati A."/>
            <person name="Chen A."/>
            <person name="Palaniappan K."/>
            <person name="Mavromatis K."/>
            <person name="Liolios K."/>
            <person name="Brettin T."/>
            <person name="Fiebig A."/>
            <person name="Rohde M."/>
            <person name="Abt B."/>
            <person name="Goker M."/>
            <person name="Detter J.C."/>
            <person name="Woyke T."/>
            <person name="Bristow J."/>
            <person name="Eisen J.A."/>
            <person name="Markowitz V."/>
            <person name="Hugenholtz P."/>
            <person name="Kyrpides N.C."/>
            <person name="Klenk H.P."/>
            <person name="Lapidus A."/>
        </authorList>
    </citation>
    <scope>NUCLEOTIDE SEQUENCE [LARGE SCALE GENOMIC DNA]</scope>
    <source>
        <strain evidence="2">DSM 44963</strain>
    </source>
</reference>
<name>D6TTR8_KTERA</name>
<gene>
    <name evidence="1" type="ORF">Krac_4816</name>
</gene>
<dbReference type="InParanoid" id="D6TTR8"/>
<dbReference type="EMBL" id="ADVG01000003">
    <property type="protein sequence ID" value="EFH83819.1"/>
    <property type="molecule type" value="Genomic_DNA"/>
</dbReference>
<dbReference type="STRING" id="485913.Krac_4816"/>
<accession>D6TTR8</accession>
<evidence type="ECO:0000313" key="1">
    <source>
        <dbReference type="EMBL" id="EFH83819.1"/>
    </source>
</evidence>
<dbReference type="Proteomes" id="UP000004508">
    <property type="component" value="Unassembled WGS sequence"/>
</dbReference>
<keyword evidence="2" id="KW-1185">Reference proteome</keyword>
<comment type="caution">
    <text evidence="1">The sequence shown here is derived from an EMBL/GenBank/DDBJ whole genome shotgun (WGS) entry which is preliminary data.</text>
</comment>
<dbReference type="AlphaFoldDB" id="D6TTR8"/>
<protein>
    <submittedName>
        <fullName evidence="1">Uncharacterized protein</fullName>
    </submittedName>
</protein>